<protein>
    <submittedName>
        <fullName evidence="1">Uncharacterized protein</fullName>
    </submittedName>
</protein>
<reference evidence="1 2" key="1">
    <citation type="journal article" date="2018" name="PLoS Genet.">
        <title>Population sequencing reveals clonal diversity and ancestral inbreeding in the grapevine cultivar Chardonnay.</title>
        <authorList>
            <person name="Roach M.J."/>
            <person name="Johnson D.L."/>
            <person name="Bohlmann J."/>
            <person name="van Vuuren H.J."/>
            <person name="Jones S.J."/>
            <person name="Pretorius I.S."/>
            <person name="Schmidt S.A."/>
            <person name="Borneman A.R."/>
        </authorList>
    </citation>
    <scope>NUCLEOTIDE SEQUENCE [LARGE SCALE GENOMIC DNA]</scope>
    <source>
        <strain evidence="2">cv. Chardonnay</strain>
        <tissue evidence="1">Leaf</tissue>
    </source>
</reference>
<evidence type="ECO:0000313" key="1">
    <source>
        <dbReference type="EMBL" id="RVW68406.1"/>
    </source>
</evidence>
<sequence>MEALSCFVKRAKERGYLLGGLRSGVEAVRKWKCSICFLLMISLYFVRFLKLRLPTYGRQCGGLVELASRLVAGWRASDYLLGSSLGASYKLEAACKGKEEWFRKRLSTWKRQYISNMETYFDPSKLFNLPIFF</sequence>
<proteinExistence type="predicted"/>
<gene>
    <name evidence="1" type="ORF">CK203_062835</name>
</gene>
<evidence type="ECO:0000313" key="2">
    <source>
        <dbReference type="Proteomes" id="UP000288805"/>
    </source>
</evidence>
<dbReference type="Proteomes" id="UP000288805">
    <property type="component" value="Unassembled WGS sequence"/>
</dbReference>
<name>A0A438G880_VITVI</name>
<dbReference type="EMBL" id="QGNW01000535">
    <property type="protein sequence ID" value="RVW68406.1"/>
    <property type="molecule type" value="Genomic_DNA"/>
</dbReference>
<accession>A0A438G880</accession>
<dbReference type="AlphaFoldDB" id="A0A438G880"/>
<organism evidence="1 2">
    <name type="scientific">Vitis vinifera</name>
    <name type="common">Grape</name>
    <dbReference type="NCBI Taxonomy" id="29760"/>
    <lineage>
        <taxon>Eukaryota</taxon>
        <taxon>Viridiplantae</taxon>
        <taxon>Streptophyta</taxon>
        <taxon>Embryophyta</taxon>
        <taxon>Tracheophyta</taxon>
        <taxon>Spermatophyta</taxon>
        <taxon>Magnoliopsida</taxon>
        <taxon>eudicotyledons</taxon>
        <taxon>Gunneridae</taxon>
        <taxon>Pentapetalae</taxon>
        <taxon>rosids</taxon>
        <taxon>Vitales</taxon>
        <taxon>Vitaceae</taxon>
        <taxon>Viteae</taxon>
        <taxon>Vitis</taxon>
    </lineage>
</organism>
<comment type="caution">
    <text evidence="1">The sequence shown here is derived from an EMBL/GenBank/DDBJ whole genome shotgun (WGS) entry which is preliminary data.</text>
</comment>